<dbReference type="Pfam" id="PF13041">
    <property type="entry name" value="PPR_2"/>
    <property type="match status" value="1"/>
</dbReference>
<dbReference type="InterPro" id="IPR002885">
    <property type="entry name" value="PPR_rpt"/>
</dbReference>
<evidence type="ECO:0000256" key="2">
    <source>
        <dbReference type="ARBA" id="ARBA00022737"/>
    </source>
</evidence>
<feature type="repeat" description="PPR" evidence="3">
    <location>
        <begin position="141"/>
        <end position="175"/>
    </location>
</feature>
<dbReference type="Gene3D" id="1.25.40.10">
    <property type="entry name" value="Tetratricopeptide repeat domain"/>
    <property type="match status" value="1"/>
</dbReference>
<sequence length="196" mass="22360">MARGSLRRLLPSKSRSAPPARPFCTSPPPDSPVRSKLLEDLRQIRSAVKLGDVGRGLELMSLMKNSGWRPSWFVYNVLISGLCKERRLGDARKLFDEMRRLNVAPTTVTYNTLIDGYCKSWDLEGAFVFRERMKNDKVDTNIVTYNTLLSGLCKMGRMDEANKVWGKWRPMGSFPMYSVTVLFWTDTLGEVMSKPQ</sequence>
<proteinExistence type="inferred from homology"/>
<protein>
    <submittedName>
        <fullName evidence="5">Pentatricopeptide repeat-containing protein -mitochondrial</fullName>
    </submittedName>
</protein>
<evidence type="ECO:0000313" key="5">
    <source>
        <dbReference type="EMBL" id="CAA0830392.1"/>
    </source>
</evidence>
<dbReference type="Proteomes" id="UP001153555">
    <property type="component" value="Unassembled WGS sequence"/>
</dbReference>
<dbReference type="PROSITE" id="PS51375">
    <property type="entry name" value="PPR"/>
    <property type="match status" value="3"/>
</dbReference>
<feature type="repeat" description="PPR" evidence="3">
    <location>
        <begin position="106"/>
        <end position="140"/>
    </location>
</feature>
<comment type="similarity">
    <text evidence="1">Belongs to the PPR family. P subfamily.</text>
</comment>
<keyword evidence="6" id="KW-1185">Reference proteome</keyword>
<dbReference type="EMBL" id="CACSLK010027829">
    <property type="protein sequence ID" value="CAA0830392.1"/>
    <property type="molecule type" value="Genomic_DNA"/>
</dbReference>
<organism evidence="5 6">
    <name type="scientific">Striga hermonthica</name>
    <name type="common">Purple witchweed</name>
    <name type="synonym">Buchnera hermonthica</name>
    <dbReference type="NCBI Taxonomy" id="68872"/>
    <lineage>
        <taxon>Eukaryota</taxon>
        <taxon>Viridiplantae</taxon>
        <taxon>Streptophyta</taxon>
        <taxon>Embryophyta</taxon>
        <taxon>Tracheophyta</taxon>
        <taxon>Spermatophyta</taxon>
        <taxon>Magnoliopsida</taxon>
        <taxon>eudicotyledons</taxon>
        <taxon>Gunneridae</taxon>
        <taxon>Pentapetalae</taxon>
        <taxon>asterids</taxon>
        <taxon>lamiids</taxon>
        <taxon>Lamiales</taxon>
        <taxon>Orobanchaceae</taxon>
        <taxon>Buchnereae</taxon>
        <taxon>Striga</taxon>
    </lineage>
</organism>
<feature type="compositionally biased region" description="Pro residues" evidence="4">
    <location>
        <begin position="19"/>
        <end position="31"/>
    </location>
</feature>
<name>A0A9N7RH26_STRHE</name>
<dbReference type="Pfam" id="PF12854">
    <property type="entry name" value="PPR_1"/>
    <property type="match status" value="1"/>
</dbReference>
<reference evidence="5" key="1">
    <citation type="submission" date="2019-12" db="EMBL/GenBank/DDBJ databases">
        <authorList>
            <person name="Scholes J."/>
        </authorList>
    </citation>
    <scope>NUCLEOTIDE SEQUENCE</scope>
</reference>
<feature type="region of interest" description="Disordered" evidence="4">
    <location>
        <begin position="1"/>
        <end position="32"/>
    </location>
</feature>
<evidence type="ECO:0000313" key="6">
    <source>
        <dbReference type="Proteomes" id="UP001153555"/>
    </source>
</evidence>
<comment type="caution">
    <text evidence="5">The sequence shown here is derived from an EMBL/GenBank/DDBJ whole genome shotgun (WGS) entry which is preliminary data.</text>
</comment>
<feature type="compositionally biased region" description="Low complexity" evidence="4">
    <location>
        <begin position="7"/>
        <end position="18"/>
    </location>
</feature>
<dbReference type="OrthoDB" id="907694at2759"/>
<feature type="repeat" description="PPR" evidence="3">
    <location>
        <begin position="71"/>
        <end position="105"/>
    </location>
</feature>
<dbReference type="AlphaFoldDB" id="A0A9N7RH26"/>
<dbReference type="InterPro" id="IPR011990">
    <property type="entry name" value="TPR-like_helical_dom_sf"/>
</dbReference>
<evidence type="ECO:0000256" key="1">
    <source>
        <dbReference type="ARBA" id="ARBA00007626"/>
    </source>
</evidence>
<evidence type="ECO:0000256" key="3">
    <source>
        <dbReference type="PROSITE-ProRule" id="PRU00708"/>
    </source>
</evidence>
<evidence type="ECO:0000256" key="4">
    <source>
        <dbReference type="SAM" id="MobiDB-lite"/>
    </source>
</evidence>
<accession>A0A9N7RH26</accession>
<gene>
    <name evidence="5" type="ORF">SHERM_25816</name>
</gene>
<dbReference type="NCBIfam" id="TIGR00756">
    <property type="entry name" value="PPR"/>
    <property type="match status" value="3"/>
</dbReference>
<dbReference type="PANTHER" id="PTHR47941">
    <property type="entry name" value="PENTATRICOPEPTIDE REPEAT-CONTAINING PROTEIN 3, MITOCHONDRIAL"/>
    <property type="match status" value="1"/>
</dbReference>
<keyword evidence="2" id="KW-0677">Repeat</keyword>